<dbReference type="InterPro" id="IPR017853">
    <property type="entry name" value="GH"/>
</dbReference>
<sequence length="346" mass="38793">MQFGSFALVLLLGAHGVVAQLDVLAKLAGKQYFGSAVDNPALADKPYVRQLTNRLDFSQLTPSNTMKWETIQPQRGVFNFTGGDEIVKLAQRNGQKVRGHTCLWHSQLAPWVEAGKFDNATLHEIIHDHCYKMVRHYRGDVGFDVSWIVSWDVVNEAFEDDGTFRKTVFYNTTGLTYFDTVFRSARAADPKAKLYINDYNLEGLGPKSDAVAALVKDLKARGVPIDGIGVQGHLILGRVPTTIKENFQRFADLGVEVAITELDIRMELPVTPEKLEQQRKDYETVIAACRAVKKCIGVTIWDYTDKYSWVPGWFEGEGAALPWDEDLKKKPAYNGIASGWLPPRRA</sequence>
<evidence type="ECO:0000256" key="10">
    <source>
        <dbReference type="RuleBase" id="RU361174"/>
    </source>
</evidence>
<evidence type="ECO:0000256" key="11">
    <source>
        <dbReference type="SAM" id="SignalP"/>
    </source>
</evidence>
<evidence type="ECO:0000256" key="6">
    <source>
        <dbReference type="ARBA" id="ARBA00023277"/>
    </source>
</evidence>
<comment type="similarity">
    <text evidence="2 10">Belongs to the glycosyl hydrolase 10 (cellulase F) family.</text>
</comment>
<name>A0A5C3KJM7_COPMA</name>
<feature type="chain" id="PRO_5022985119" description="Beta-xylanase" evidence="11">
    <location>
        <begin position="20"/>
        <end position="346"/>
    </location>
</feature>
<dbReference type="PROSITE" id="PS00591">
    <property type="entry name" value="GH10_1"/>
    <property type="match status" value="1"/>
</dbReference>
<dbReference type="EMBL" id="ML210302">
    <property type="protein sequence ID" value="TFK20386.1"/>
    <property type="molecule type" value="Genomic_DNA"/>
</dbReference>
<dbReference type="STRING" id="230819.A0A5C3KJM7"/>
<dbReference type="PROSITE" id="PS51760">
    <property type="entry name" value="GH10_2"/>
    <property type="match status" value="1"/>
</dbReference>
<dbReference type="PANTHER" id="PTHR31490">
    <property type="entry name" value="GLYCOSYL HYDROLASE"/>
    <property type="match status" value="1"/>
</dbReference>
<proteinExistence type="inferred from homology"/>
<dbReference type="EC" id="3.2.1.8" evidence="10"/>
<dbReference type="OrthoDB" id="3055998at2759"/>
<evidence type="ECO:0000256" key="4">
    <source>
        <dbReference type="ARBA" id="ARBA00022729"/>
    </source>
</evidence>
<evidence type="ECO:0000256" key="8">
    <source>
        <dbReference type="ARBA" id="ARBA00023326"/>
    </source>
</evidence>
<reference evidence="13 14" key="1">
    <citation type="journal article" date="2019" name="Nat. Ecol. Evol.">
        <title>Megaphylogeny resolves global patterns of mushroom evolution.</title>
        <authorList>
            <person name="Varga T."/>
            <person name="Krizsan K."/>
            <person name="Foldi C."/>
            <person name="Dima B."/>
            <person name="Sanchez-Garcia M."/>
            <person name="Sanchez-Ramirez S."/>
            <person name="Szollosi G.J."/>
            <person name="Szarkandi J.G."/>
            <person name="Papp V."/>
            <person name="Albert L."/>
            <person name="Andreopoulos W."/>
            <person name="Angelini C."/>
            <person name="Antonin V."/>
            <person name="Barry K.W."/>
            <person name="Bougher N.L."/>
            <person name="Buchanan P."/>
            <person name="Buyck B."/>
            <person name="Bense V."/>
            <person name="Catcheside P."/>
            <person name="Chovatia M."/>
            <person name="Cooper J."/>
            <person name="Damon W."/>
            <person name="Desjardin D."/>
            <person name="Finy P."/>
            <person name="Geml J."/>
            <person name="Haridas S."/>
            <person name="Hughes K."/>
            <person name="Justo A."/>
            <person name="Karasinski D."/>
            <person name="Kautmanova I."/>
            <person name="Kiss B."/>
            <person name="Kocsube S."/>
            <person name="Kotiranta H."/>
            <person name="LaButti K.M."/>
            <person name="Lechner B.E."/>
            <person name="Liimatainen K."/>
            <person name="Lipzen A."/>
            <person name="Lukacs Z."/>
            <person name="Mihaltcheva S."/>
            <person name="Morgado L.N."/>
            <person name="Niskanen T."/>
            <person name="Noordeloos M.E."/>
            <person name="Ohm R.A."/>
            <person name="Ortiz-Santana B."/>
            <person name="Ovrebo C."/>
            <person name="Racz N."/>
            <person name="Riley R."/>
            <person name="Savchenko A."/>
            <person name="Shiryaev A."/>
            <person name="Soop K."/>
            <person name="Spirin V."/>
            <person name="Szebenyi C."/>
            <person name="Tomsovsky M."/>
            <person name="Tulloss R.E."/>
            <person name="Uehling J."/>
            <person name="Grigoriev I.V."/>
            <person name="Vagvolgyi C."/>
            <person name="Papp T."/>
            <person name="Martin F.M."/>
            <person name="Miettinen O."/>
            <person name="Hibbett D.S."/>
            <person name="Nagy L.G."/>
        </authorList>
    </citation>
    <scope>NUCLEOTIDE SEQUENCE [LARGE SCALE GENOMIC DNA]</scope>
    <source>
        <strain evidence="13 14">CBS 121175</strain>
    </source>
</reference>
<keyword evidence="6 10" id="KW-0119">Carbohydrate metabolism</keyword>
<organism evidence="13 14">
    <name type="scientific">Coprinopsis marcescibilis</name>
    <name type="common">Agaric fungus</name>
    <name type="synonym">Psathyrella marcescibilis</name>
    <dbReference type="NCBI Taxonomy" id="230819"/>
    <lineage>
        <taxon>Eukaryota</taxon>
        <taxon>Fungi</taxon>
        <taxon>Dikarya</taxon>
        <taxon>Basidiomycota</taxon>
        <taxon>Agaricomycotina</taxon>
        <taxon>Agaricomycetes</taxon>
        <taxon>Agaricomycetidae</taxon>
        <taxon>Agaricales</taxon>
        <taxon>Agaricineae</taxon>
        <taxon>Psathyrellaceae</taxon>
        <taxon>Coprinopsis</taxon>
    </lineage>
</organism>
<evidence type="ECO:0000256" key="2">
    <source>
        <dbReference type="ARBA" id="ARBA00007495"/>
    </source>
</evidence>
<protein>
    <recommendedName>
        <fullName evidence="10">Beta-xylanase</fullName>
        <ecNumber evidence="10">3.2.1.8</ecNumber>
    </recommendedName>
</protein>
<evidence type="ECO:0000313" key="13">
    <source>
        <dbReference type="EMBL" id="TFK20386.1"/>
    </source>
</evidence>
<gene>
    <name evidence="13" type="ORF">FA15DRAFT_599842</name>
</gene>
<dbReference type="GO" id="GO:0031176">
    <property type="term" value="F:endo-1,4-beta-xylanase activity"/>
    <property type="evidence" value="ECO:0007669"/>
    <property type="project" value="UniProtKB-EC"/>
</dbReference>
<accession>A0A5C3KJM7</accession>
<evidence type="ECO:0000256" key="9">
    <source>
        <dbReference type="PROSITE-ProRule" id="PRU10061"/>
    </source>
</evidence>
<dbReference type="Gene3D" id="3.20.20.80">
    <property type="entry name" value="Glycosidases"/>
    <property type="match status" value="1"/>
</dbReference>
<dbReference type="Proteomes" id="UP000307440">
    <property type="component" value="Unassembled WGS sequence"/>
</dbReference>
<evidence type="ECO:0000259" key="12">
    <source>
        <dbReference type="PROSITE" id="PS51760"/>
    </source>
</evidence>
<dbReference type="Pfam" id="PF00331">
    <property type="entry name" value="Glyco_hydro_10"/>
    <property type="match status" value="1"/>
</dbReference>
<keyword evidence="3 13" id="KW-0858">Xylan degradation</keyword>
<evidence type="ECO:0000256" key="1">
    <source>
        <dbReference type="ARBA" id="ARBA00000681"/>
    </source>
</evidence>
<dbReference type="InterPro" id="IPR001000">
    <property type="entry name" value="GH10_dom"/>
</dbReference>
<dbReference type="SMART" id="SM00633">
    <property type="entry name" value="Glyco_10"/>
    <property type="match status" value="1"/>
</dbReference>
<keyword evidence="7 10" id="KW-0326">Glycosidase</keyword>
<feature type="signal peptide" evidence="11">
    <location>
        <begin position="1"/>
        <end position="19"/>
    </location>
</feature>
<evidence type="ECO:0000313" key="14">
    <source>
        <dbReference type="Proteomes" id="UP000307440"/>
    </source>
</evidence>
<dbReference type="InterPro" id="IPR044846">
    <property type="entry name" value="GH10"/>
</dbReference>
<keyword evidence="4 11" id="KW-0732">Signal</keyword>
<dbReference type="GO" id="GO:0045493">
    <property type="term" value="P:xylan catabolic process"/>
    <property type="evidence" value="ECO:0007669"/>
    <property type="project" value="UniProtKB-KW"/>
</dbReference>
<feature type="active site" description="Nucleophile" evidence="9">
    <location>
        <position position="261"/>
    </location>
</feature>
<dbReference type="PANTHER" id="PTHR31490:SF88">
    <property type="entry name" value="BETA-XYLANASE"/>
    <property type="match status" value="1"/>
</dbReference>
<keyword evidence="14" id="KW-1185">Reference proteome</keyword>
<evidence type="ECO:0000256" key="3">
    <source>
        <dbReference type="ARBA" id="ARBA00022651"/>
    </source>
</evidence>
<comment type="catalytic activity">
    <reaction evidence="1 10">
        <text>Endohydrolysis of (1-&gt;4)-beta-D-xylosidic linkages in xylans.</text>
        <dbReference type="EC" id="3.2.1.8"/>
    </reaction>
</comment>
<keyword evidence="5 10" id="KW-0378">Hydrolase</keyword>
<evidence type="ECO:0000256" key="5">
    <source>
        <dbReference type="ARBA" id="ARBA00022801"/>
    </source>
</evidence>
<dbReference type="InterPro" id="IPR031158">
    <property type="entry name" value="GH10_AS"/>
</dbReference>
<keyword evidence="8 10" id="KW-0624">Polysaccharide degradation</keyword>
<feature type="domain" description="GH10" evidence="12">
    <location>
        <begin position="18"/>
        <end position="339"/>
    </location>
</feature>
<dbReference type="AlphaFoldDB" id="A0A5C3KJM7"/>
<evidence type="ECO:0000256" key="7">
    <source>
        <dbReference type="ARBA" id="ARBA00023295"/>
    </source>
</evidence>
<dbReference type="SUPFAM" id="SSF51445">
    <property type="entry name" value="(Trans)glycosidases"/>
    <property type="match status" value="1"/>
</dbReference>
<dbReference type="PRINTS" id="PR00134">
    <property type="entry name" value="GLHYDRLASE10"/>
</dbReference>